<sequence>MRTSHILVSAAMLLGATPAFAQDTAPPSPISISGGADVVSDYRFRGFSQTNEEATIQGWFQVDAEGFYIGTWGSGIGFGNGTEIDVYGGYSTSFGAIGVDIGATAYMYPGVSDSTILEPYLGLSTDIGPASLGVGVAWAPGGQDSLGDDSGVYLSGDLGIGVPTTPITLSAHIGYAKSDSFLGGFDGEVIDYSFGASVSYDALTFGISYVNTDEPTTGGYKDAIGADGAVIFTLGAAF</sequence>
<dbReference type="AlphaFoldDB" id="A0A6G6Y0H8"/>
<feature type="chain" id="PRO_5026166943" description="Porin" evidence="1">
    <location>
        <begin position="22"/>
        <end position="238"/>
    </location>
</feature>
<dbReference type="NCBIfam" id="TIGR02001">
    <property type="entry name" value="gcw_chp"/>
    <property type="match status" value="1"/>
</dbReference>
<keyword evidence="3" id="KW-1185">Reference proteome</keyword>
<evidence type="ECO:0000256" key="1">
    <source>
        <dbReference type="SAM" id="SignalP"/>
    </source>
</evidence>
<evidence type="ECO:0008006" key="4">
    <source>
        <dbReference type="Google" id="ProtNLM"/>
    </source>
</evidence>
<feature type="signal peptide" evidence="1">
    <location>
        <begin position="1"/>
        <end position="21"/>
    </location>
</feature>
<name>A0A6G6Y0H8_9SPHN</name>
<gene>
    <name evidence="2" type="ORF">G5C33_00425</name>
</gene>
<dbReference type="KEGG" id="spzr:G5C33_00425"/>
<protein>
    <recommendedName>
        <fullName evidence="4">Porin</fullName>
    </recommendedName>
</protein>
<evidence type="ECO:0000313" key="2">
    <source>
        <dbReference type="EMBL" id="QIG78409.1"/>
    </source>
</evidence>
<reference evidence="2 3" key="1">
    <citation type="submission" date="2020-02" db="EMBL/GenBank/DDBJ databases">
        <authorList>
            <person name="Zheng R.K."/>
            <person name="Sun C.M."/>
        </authorList>
    </citation>
    <scope>NUCLEOTIDE SEQUENCE [LARGE SCALE GENOMIC DNA]</scope>
    <source>
        <strain evidence="3">zrk23</strain>
    </source>
</reference>
<keyword evidence="1" id="KW-0732">Signal</keyword>
<dbReference type="InterPro" id="IPR010239">
    <property type="entry name" value="CHP02001"/>
</dbReference>
<dbReference type="EMBL" id="CP049109">
    <property type="protein sequence ID" value="QIG78409.1"/>
    <property type="molecule type" value="Genomic_DNA"/>
</dbReference>
<dbReference type="Pfam" id="PF09694">
    <property type="entry name" value="Gcw_chp"/>
    <property type="match status" value="1"/>
</dbReference>
<organism evidence="2 3">
    <name type="scientific">Stakelama tenebrarum</name>
    <dbReference type="NCBI Taxonomy" id="2711215"/>
    <lineage>
        <taxon>Bacteria</taxon>
        <taxon>Pseudomonadati</taxon>
        <taxon>Pseudomonadota</taxon>
        <taxon>Alphaproteobacteria</taxon>
        <taxon>Sphingomonadales</taxon>
        <taxon>Sphingomonadaceae</taxon>
        <taxon>Stakelama</taxon>
    </lineage>
</organism>
<dbReference type="RefSeq" id="WP_165325408.1">
    <property type="nucleotide sequence ID" value="NZ_CP049109.1"/>
</dbReference>
<accession>A0A6G6Y0H8</accession>
<proteinExistence type="predicted"/>
<evidence type="ECO:0000313" key="3">
    <source>
        <dbReference type="Proteomes" id="UP000501568"/>
    </source>
</evidence>
<dbReference type="Proteomes" id="UP000501568">
    <property type="component" value="Chromosome"/>
</dbReference>